<accession>A0A1R0FA89</accession>
<dbReference type="Proteomes" id="UP000187344">
    <property type="component" value="Unassembled WGS sequence"/>
</dbReference>
<dbReference type="InterPro" id="IPR017871">
    <property type="entry name" value="ABC_transporter-like_CS"/>
</dbReference>
<dbReference type="SUPFAM" id="SSF52540">
    <property type="entry name" value="P-loop containing nucleoside triphosphate hydrolases"/>
    <property type="match status" value="1"/>
</dbReference>
<gene>
    <name evidence="6" type="ORF">PEB0149_012460</name>
</gene>
<comment type="caution">
    <text evidence="6">The sequence shown here is derived from an EMBL/GenBank/DDBJ whole genome shotgun (WGS) entry which is preliminary data.</text>
</comment>
<dbReference type="CDD" id="cd03293">
    <property type="entry name" value="ABC_NrtD_SsuB_transporters"/>
    <property type="match status" value="1"/>
</dbReference>
<evidence type="ECO:0000313" key="6">
    <source>
        <dbReference type="EMBL" id="OLY43809.1"/>
    </source>
</evidence>
<name>A0A1R0FA89_9HYPH</name>
<dbReference type="GO" id="GO:0016887">
    <property type="term" value="F:ATP hydrolysis activity"/>
    <property type="evidence" value="ECO:0007669"/>
    <property type="project" value="InterPro"/>
</dbReference>
<organism evidence="6 7">
    <name type="scientific">Bartonella apis</name>
    <dbReference type="NCBI Taxonomy" id="1686310"/>
    <lineage>
        <taxon>Bacteria</taxon>
        <taxon>Pseudomonadati</taxon>
        <taxon>Pseudomonadota</taxon>
        <taxon>Alphaproteobacteria</taxon>
        <taxon>Hyphomicrobiales</taxon>
        <taxon>Bartonellaceae</taxon>
        <taxon>Bartonella</taxon>
    </lineage>
</organism>
<proteinExistence type="inferred from homology"/>
<dbReference type="SMART" id="SM00382">
    <property type="entry name" value="AAA"/>
    <property type="match status" value="1"/>
</dbReference>
<dbReference type="InterPro" id="IPR050166">
    <property type="entry name" value="ABC_transporter_ATP-bind"/>
</dbReference>
<dbReference type="PROSITE" id="PS00211">
    <property type="entry name" value="ABC_TRANSPORTER_1"/>
    <property type="match status" value="1"/>
</dbReference>
<dbReference type="InterPro" id="IPR027417">
    <property type="entry name" value="P-loop_NTPase"/>
</dbReference>
<evidence type="ECO:0000256" key="4">
    <source>
        <dbReference type="ARBA" id="ARBA00022840"/>
    </source>
</evidence>
<dbReference type="PANTHER" id="PTHR42788:SF13">
    <property type="entry name" value="ALIPHATIC SULFONATES IMPORT ATP-BINDING PROTEIN SSUB"/>
    <property type="match status" value="1"/>
</dbReference>
<comment type="similarity">
    <text evidence="1">Belongs to the ABC transporter superfamily.</text>
</comment>
<keyword evidence="3" id="KW-0547">Nucleotide-binding</keyword>
<protein>
    <submittedName>
        <fullName evidence="6">NitT/TauT family transport system ATP-binding protein</fullName>
    </submittedName>
</protein>
<evidence type="ECO:0000256" key="1">
    <source>
        <dbReference type="ARBA" id="ARBA00005417"/>
    </source>
</evidence>
<reference evidence="6 7" key="1">
    <citation type="submission" date="2016-12" db="EMBL/GenBank/DDBJ databases">
        <title>Comparative genomics of Bartonella apis.</title>
        <authorList>
            <person name="Engel P."/>
        </authorList>
    </citation>
    <scope>NUCLEOTIDE SEQUENCE [LARGE SCALE GENOMIC DNA]</scope>
    <source>
        <strain evidence="6 7">PEB0149</strain>
    </source>
</reference>
<keyword evidence="2" id="KW-0813">Transport</keyword>
<evidence type="ECO:0000259" key="5">
    <source>
        <dbReference type="PROSITE" id="PS50893"/>
    </source>
</evidence>
<dbReference type="GO" id="GO:0005524">
    <property type="term" value="F:ATP binding"/>
    <property type="evidence" value="ECO:0007669"/>
    <property type="project" value="UniProtKB-KW"/>
</dbReference>
<dbReference type="AlphaFoldDB" id="A0A1R0FA89"/>
<keyword evidence="4 6" id="KW-0067">ATP-binding</keyword>
<dbReference type="InterPro" id="IPR003593">
    <property type="entry name" value="AAA+_ATPase"/>
</dbReference>
<feature type="domain" description="ABC transporter" evidence="5">
    <location>
        <begin position="22"/>
        <end position="254"/>
    </location>
</feature>
<dbReference type="Pfam" id="PF00005">
    <property type="entry name" value="ABC_tran"/>
    <property type="match status" value="1"/>
</dbReference>
<evidence type="ECO:0000313" key="7">
    <source>
        <dbReference type="Proteomes" id="UP000187344"/>
    </source>
</evidence>
<keyword evidence="7" id="KW-1185">Reference proteome</keyword>
<dbReference type="PROSITE" id="PS50893">
    <property type="entry name" value="ABC_TRANSPORTER_2"/>
    <property type="match status" value="1"/>
</dbReference>
<dbReference type="PANTHER" id="PTHR42788">
    <property type="entry name" value="TAURINE IMPORT ATP-BINDING PROTEIN-RELATED"/>
    <property type="match status" value="1"/>
</dbReference>
<dbReference type="EMBL" id="LXYT01000001">
    <property type="protein sequence ID" value="OLY43809.1"/>
    <property type="molecule type" value="Genomic_DNA"/>
</dbReference>
<evidence type="ECO:0000256" key="3">
    <source>
        <dbReference type="ARBA" id="ARBA00022741"/>
    </source>
</evidence>
<dbReference type="InterPro" id="IPR003439">
    <property type="entry name" value="ABC_transporter-like_ATP-bd"/>
</dbReference>
<dbReference type="Gene3D" id="3.40.50.300">
    <property type="entry name" value="P-loop containing nucleotide triphosphate hydrolases"/>
    <property type="match status" value="1"/>
</dbReference>
<evidence type="ECO:0000256" key="2">
    <source>
        <dbReference type="ARBA" id="ARBA00022448"/>
    </source>
</evidence>
<sequence length="273" mass="30295">MTTSQLQPIEMKSSNAISPPSIRFEGLSQFFTTSTGRTQALHNISFDVRYHEFLAVLGPSGCGKSTLLRLIAGLLKPTQGKVEVFGMPVKEPREDVGIVFQRPTLLPWLNIVDNITFPIKHKFGKVNSADIDKAHELVRMIGLTGFEKRMPEELSGGMQQRVGIARALHLDPDILLMDEPFSALDALTRDEMGFELLRIFADRPKTVMFITHSVNEAAILADRVLVLAGRPGTVLTELDVPLGRPRNAETANQKVVHDFAHTLRNLLIKPKLA</sequence>